<dbReference type="GO" id="GO:0000922">
    <property type="term" value="C:spindle pole"/>
    <property type="evidence" value="ECO:0007669"/>
    <property type="project" value="TreeGrafter"/>
</dbReference>
<dbReference type="GO" id="GO:1902412">
    <property type="term" value="P:regulation of mitotic cytokinesis"/>
    <property type="evidence" value="ECO:0007669"/>
    <property type="project" value="InterPro"/>
</dbReference>
<dbReference type="PANTHER" id="PTHR24160:SF1">
    <property type="entry name" value="ANKYRIN REPEAT DOMAIN-CONTAINING PROTEIN 53"/>
    <property type="match status" value="1"/>
</dbReference>
<dbReference type="SMART" id="SM00248">
    <property type="entry name" value="ANK"/>
    <property type="match status" value="4"/>
</dbReference>
<dbReference type="EMBL" id="REGN01006595">
    <property type="protein sequence ID" value="RNA08899.1"/>
    <property type="molecule type" value="Genomic_DNA"/>
</dbReference>
<dbReference type="SUPFAM" id="SSF48403">
    <property type="entry name" value="Ankyrin repeat"/>
    <property type="match status" value="1"/>
</dbReference>
<dbReference type="InterPro" id="IPR042335">
    <property type="entry name" value="ANKRD53"/>
</dbReference>
<comment type="caution">
    <text evidence="2">The sequence shown here is derived from an EMBL/GenBank/DDBJ whole genome shotgun (WGS) entry which is preliminary data.</text>
</comment>
<dbReference type="Pfam" id="PF12796">
    <property type="entry name" value="Ank_2"/>
    <property type="match status" value="1"/>
</dbReference>
<feature type="repeat" description="ANK" evidence="1">
    <location>
        <begin position="168"/>
        <end position="200"/>
    </location>
</feature>
<dbReference type="Proteomes" id="UP000276133">
    <property type="component" value="Unassembled WGS sequence"/>
</dbReference>
<dbReference type="Gene3D" id="1.25.40.20">
    <property type="entry name" value="Ankyrin repeat-containing domain"/>
    <property type="match status" value="1"/>
</dbReference>
<dbReference type="OrthoDB" id="10254927at2759"/>
<keyword evidence="3" id="KW-1185">Reference proteome</keyword>
<sequence length="553" mass="63861">MLHDDSVQNAILHRSSSKLNRTPFLVPLNDSTSTFSNYNLPSSKDKSSSSRKSYRALRPDTIKRAANDACMAAAIGDLEWLKQTLKISNDKAYDKDGFATIHLASIHGRINIIKYLIEEQNFDPNYPSAIHCWYPVHLCISNQIGSRAVQCLKYLIEKGADINVKNADDIYPLHMAASEGQVDCLKILLQLKPDAKVTDKRGQTPLDLAKLWGHRMCAKVLNSYMWNQEKKEQLDEKRAENKLRTQDILKEIERAHFSYFSDLEESEKQFDRFLINQGFNSEENKTEPDKPKEKKEYNLGLKNVLLIPDEEYEKETGQDFSQLDIRSSDITSVITSSRKTLPKKKEKNIEINRAYHQKQWNYSTKPPVKKYVSDLKDFFPRDPYTLLPSNGDLLFVNKELKGMNLEQVKDFMKKNLNRKKSSSFAFHRNNSSRPFYYKPKNIIDTQAKIRSEDQLLGIDNAGLFLGDDINSFGFRQAQNFIYNNLDDFFSNNSNYGDDHEITMTKKPALDCGKKFSDDKLEIVEEKFGLELAGFMMDKRTGKMSQKYEKIFIS</sequence>
<reference evidence="2 3" key="1">
    <citation type="journal article" date="2018" name="Sci. Rep.">
        <title>Genomic signatures of local adaptation to the degree of environmental predictability in rotifers.</title>
        <authorList>
            <person name="Franch-Gras L."/>
            <person name="Hahn C."/>
            <person name="Garcia-Roger E.M."/>
            <person name="Carmona M.J."/>
            <person name="Serra M."/>
            <person name="Gomez A."/>
        </authorList>
    </citation>
    <scope>NUCLEOTIDE SEQUENCE [LARGE SCALE GENOMIC DNA]</scope>
    <source>
        <strain evidence="2">HYR1</strain>
    </source>
</reference>
<accession>A0A3M7QCC5</accession>
<name>A0A3M7QCC5_BRAPC</name>
<protein>
    <submittedName>
        <fullName evidence="2">Ankyrin repeat domain-containing 53</fullName>
    </submittedName>
</protein>
<evidence type="ECO:0000313" key="2">
    <source>
        <dbReference type="EMBL" id="RNA08899.1"/>
    </source>
</evidence>
<dbReference type="PANTHER" id="PTHR24160">
    <property type="entry name" value="ANKYRIN REPEAT DOMAIN-CONTAINING PROTEIN 53"/>
    <property type="match status" value="1"/>
</dbReference>
<dbReference type="STRING" id="10195.A0A3M7QCC5"/>
<proteinExistence type="predicted"/>
<dbReference type="InterPro" id="IPR036770">
    <property type="entry name" value="Ankyrin_rpt-contain_sf"/>
</dbReference>
<dbReference type="PROSITE" id="PS50297">
    <property type="entry name" value="ANK_REP_REGION"/>
    <property type="match status" value="1"/>
</dbReference>
<evidence type="ECO:0000313" key="3">
    <source>
        <dbReference type="Proteomes" id="UP000276133"/>
    </source>
</evidence>
<keyword evidence="1" id="KW-0040">ANK repeat</keyword>
<evidence type="ECO:0000256" key="1">
    <source>
        <dbReference type="PROSITE-ProRule" id="PRU00023"/>
    </source>
</evidence>
<dbReference type="AlphaFoldDB" id="A0A3M7QCC5"/>
<gene>
    <name evidence="2" type="ORF">BpHYR1_026800</name>
</gene>
<dbReference type="GO" id="GO:0060236">
    <property type="term" value="P:regulation of mitotic spindle organization"/>
    <property type="evidence" value="ECO:0007669"/>
    <property type="project" value="TreeGrafter"/>
</dbReference>
<dbReference type="PROSITE" id="PS50088">
    <property type="entry name" value="ANK_REPEAT"/>
    <property type="match status" value="1"/>
</dbReference>
<dbReference type="InterPro" id="IPR002110">
    <property type="entry name" value="Ankyrin_rpt"/>
</dbReference>
<dbReference type="GO" id="GO:0007080">
    <property type="term" value="P:mitotic metaphase chromosome alignment"/>
    <property type="evidence" value="ECO:0007669"/>
    <property type="project" value="TreeGrafter"/>
</dbReference>
<dbReference type="GO" id="GO:0031116">
    <property type="term" value="P:positive regulation of microtubule polymerization"/>
    <property type="evidence" value="ECO:0007669"/>
    <property type="project" value="TreeGrafter"/>
</dbReference>
<organism evidence="2 3">
    <name type="scientific">Brachionus plicatilis</name>
    <name type="common">Marine rotifer</name>
    <name type="synonym">Brachionus muelleri</name>
    <dbReference type="NCBI Taxonomy" id="10195"/>
    <lineage>
        <taxon>Eukaryota</taxon>
        <taxon>Metazoa</taxon>
        <taxon>Spiralia</taxon>
        <taxon>Gnathifera</taxon>
        <taxon>Rotifera</taxon>
        <taxon>Eurotatoria</taxon>
        <taxon>Monogononta</taxon>
        <taxon>Pseudotrocha</taxon>
        <taxon>Ploima</taxon>
        <taxon>Brachionidae</taxon>
        <taxon>Brachionus</taxon>
    </lineage>
</organism>